<dbReference type="Proteomes" id="UP000179284">
    <property type="component" value="Chromosome I"/>
</dbReference>
<evidence type="ECO:0000313" key="2">
    <source>
        <dbReference type="EMBL" id="AOZ97594.1"/>
    </source>
</evidence>
<evidence type="ECO:0000313" key="3">
    <source>
        <dbReference type="Proteomes" id="UP000179284"/>
    </source>
</evidence>
<reference evidence="3" key="1">
    <citation type="submission" date="2016-10" db="EMBL/GenBank/DDBJ databases">
        <title>The complete genome sequence of the rumen bacterium Butyrivibrio hungatei MB2003.</title>
        <authorList>
            <person name="Palevich N."/>
            <person name="Kelly W.J."/>
            <person name="Leahy S.C."/>
            <person name="Altermann E."/>
            <person name="Rakonjac J."/>
            <person name="Attwood G.T."/>
        </authorList>
    </citation>
    <scope>NUCLEOTIDE SEQUENCE [LARGE SCALE GENOMIC DNA]</scope>
    <source>
        <strain evidence="3">MB2003</strain>
    </source>
</reference>
<keyword evidence="3" id="KW-1185">Reference proteome</keyword>
<accession>A0A1D9P5I2</accession>
<gene>
    <name evidence="2" type="ORF">bhn_I2562</name>
</gene>
<protein>
    <submittedName>
        <fullName evidence="2">Uncharacterized protein</fullName>
    </submittedName>
</protein>
<name>A0A1D9P5I2_9FIRM</name>
<organism evidence="2 3">
    <name type="scientific">Butyrivibrio hungatei</name>
    <dbReference type="NCBI Taxonomy" id="185008"/>
    <lineage>
        <taxon>Bacteria</taxon>
        <taxon>Bacillati</taxon>
        <taxon>Bacillota</taxon>
        <taxon>Clostridia</taxon>
        <taxon>Lachnospirales</taxon>
        <taxon>Lachnospiraceae</taxon>
        <taxon>Butyrivibrio</taxon>
    </lineage>
</organism>
<feature type="compositionally biased region" description="Polar residues" evidence="1">
    <location>
        <begin position="18"/>
        <end position="34"/>
    </location>
</feature>
<feature type="compositionally biased region" description="Basic and acidic residues" evidence="1">
    <location>
        <begin position="35"/>
        <end position="48"/>
    </location>
</feature>
<dbReference type="EMBL" id="CP017831">
    <property type="protein sequence ID" value="AOZ97594.1"/>
    <property type="molecule type" value="Genomic_DNA"/>
</dbReference>
<evidence type="ECO:0000256" key="1">
    <source>
        <dbReference type="SAM" id="MobiDB-lite"/>
    </source>
</evidence>
<sequence>MILNAISKNAFANMFVKNGSQGNSAQKSANSTDRTSLRKMEYQQRDSSKQSSVVDQSLSYAKQLSASRAKSKDNSLQKKKLQYSFKKISSQIIRSKNSVSARKAVQAAKREIMRLKRLKAGGEYDEEELQLAIDHAKAMEKVAKKKVSHLEQEEMIERGGKGVASFEEELKTDEQETEETPEEELEEIPEDEELLEEELAGASYGDEYYLDPDVIAYEYSDEDLMDMMTESMSDLMDEFSDEMMDMMEELDLTDLAESMYAPDPNMSEDDLKMFKIKHRYKELKEIAQADKEYLKGMMEHEKSKAEAGMPVNTGVSAQSLGIDPSPKVHPVISMPGEVGGAKVTAPVISGGFDVSV</sequence>
<dbReference type="KEGG" id="bhu:bhn_I2562"/>
<proteinExistence type="predicted"/>
<dbReference type="RefSeq" id="WP_071177180.1">
    <property type="nucleotide sequence ID" value="NZ_CP017831.1"/>
</dbReference>
<feature type="region of interest" description="Disordered" evidence="1">
    <location>
        <begin position="18"/>
        <end position="55"/>
    </location>
</feature>
<feature type="compositionally biased region" description="Acidic residues" evidence="1">
    <location>
        <begin position="175"/>
        <end position="192"/>
    </location>
</feature>
<dbReference type="AlphaFoldDB" id="A0A1D9P5I2"/>
<feature type="region of interest" description="Disordered" evidence="1">
    <location>
        <begin position="157"/>
        <end position="192"/>
    </location>
</feature>
<dbReference type="OrthoDB" id="9799415at2"/>